<keyword evidence="4" id="KW-1185">Reference proteome</keyword>
<dbReference type="EMBL" id="ANBP01000002">
    <property type="protein sequence ID" value="KAB7759285.1"/>
    <property type="molecule type" value="Genomic_DNA"/>
</dbReference>
<proteinExistence type="predicted"/>
<keyword evidence="2" id="KW-0732">Signal</keyword>
<sequence length="72" mass="7277">MLGTTTRLACAALGAAFVLGGAGTAVAAPHGPCRDVPYVGVCEPFRGTPQTPQRQSRGEVALPGSAAFESYN</sequence>
<dbReference type="RefSeq" id="WP_082804020.1">
    <property type="nucleotide sequence ID" value="NZ_ANBO01000042.1"/>
</dbReference>
<accession>A0A5N5VBP9</accession>
<dbReference type="GeneID" id="74301397"/>
<reference evidence="3 4" key="1">
    <citation type="submission" date="2012-10" db="EMBL/GenBank/DDBJ databases">
        <title>The draft sequence of the Mycobacterium pheli genome.</title>
        <authorList>
            <person name="Pettersson B.M.F."/>
            <person name="Das S."/>
            <person name="Dasgupta S."/>
            <person name="Bhattacharya A."/>
            <person name="Kirsebom L.A."/>
        </authorList>
    </citation>
    <scope>NUCLEOTIDE SEQUENCE [LARGE SCALE GENOMIC DNA]</scope>
    <source>
        <strain evidence="3 4">CCUG 21000</strain>
    </source>
</reference>
<evidence type="ECO:0000256" key="2">
    <source>
        <dbReference type="SAM" id="SignalP"/>
    </source>
</evidence>
<feature type="signal peptide" evidence="2">
    <location>
        <begin position="1"/>
        <end position="27"/>
    </location>
</feature>
<name>A0A5N5VBP9_MYCPH</name>
<comment type="caution">
    <text evidence="3">The sequence shown here is derived from an EMBL/GenBank/DDBJ whole genome shotgun (WGS) entry which is preliminary data.</text>
</comment>
<feature type="chain" id="PRO_5024287825" evidence="2">
    <location>
        <begin position="28"/>
        <end position="72"/>
    </location>
</feature>
<evidence type="ECO:0000313" key="4">
    <source>
        <dbReference type="Proteomes" id="UP000325690"/>
    </source>
</evidence>
<dbReference type="Proteomes" id="UP000325690">
    <property type="component" value="Unassembled WGS sequence"/>
</dbReference>
<evidence type="ECO:0000313" key="3">
    <source>
        <dbReference type="EMBL" id="KAB7759285.1"/>
    </source>
</evidence>
<feature type="region of interest" description="Disordered" evidence="1">
    <location>
        <begin position="47"/>
        <end position="72"/>
    </location>
</feature>
<evidence type="ECO:0000256" key="1">
    <source>
        <dbReference type="SAM" id="MobiDB-lite"/>
    </source>
</evidence>
<protein>
    <submittedName>
        <fullName evidence="3">Uncharacterized protein</fullName>
    </submittedName>
</protein>
<dbReference type="AlphaFoldDB" id="A0A5N5VBP9"/>
<gene>
    <name evidence="3" type="ORF">MPHL21000_03455</name>
</gene>
<organism evidence="3 4">
    <name type="scientific">Mycolicibacterium phlei DSM 43239 = CCUG 21000</name>
    <dbReference type="NCBI Taxonomy" id="1226750"/>
    <lineage>
        <taxon>Bacteria</taxon>
        <taxon>Bacillati</taxon>
        <taxon>Actinomycetota</taxon>
        <taxon>Actinomycetes</taxon>
        <taxon>Mycobacteriales</taxon>
        <taxon>Mycobacteriaceae</taxon>
        <taxon>Mycolicibacterium</taxon>
    </lineage>
</organism>